<gene>
    <name evidence="3" type="ORF">FO059_16595</name>
</gene>
<reference evidence="3 4" key="1">
    <citation type="submission" date="2019-07" db="EMBL/GenBank/DDBJ databases">
        <title>Tomitella cavernea sp. nov., an actinomycete isolated from soil.</title>
        <authorList>
            <person name="Cheng J."/>
        </authorList>
    </citation>
    <scope>NUCLEOTIDE SEQUENCE [LARGE SCALE GENOMIC DNA]</scope>
    <source>
        <strain evidence="3 4">HY188</strain>
    </source>
</reference>
<comment type="similarity">
    <text evidence="1">Belongs to the short-chain dehydrogenases/reductases (SDR) family.</text>
</comment>
<reference evidence="3 4" key="2">
    <citation type="submission" date="2019-07" db="EMBL/GenBank/DDBJ databases">
        <authorList>
            <person name="Huang Y."/>
        </authorList>
    </citation>
    <scope>NUCLEOTIDE SEQUENCE [LARGE SCALE GENOMIC DNA]</scope>
    <source>
        <strain evidence="3 4">HY188</strain>
    </source>
</reference>
<dbReference type="RefSeq" id="WP_143910047.1">
    <property type="nucleotide sequence ID" value="NZ_CP041765.1"/>
</dbReference>
<dbReference type="InterPro" id="IPR036291">
    <property type="entry name" value="NAD(P)-bd_dom_sf"/>
</dbReference>
<sequence length="264" mass="28298">MPRFDPHPQRRPALISGASSGIGTATARALAALGHPVMLGARRDDECARIAEKIRDEGGEAFAARLDVTDTQSVDEFVARGEEALGPTEIVVSGAGDLRVGRIHEMDPAVFAAQLDVHLSGAQRLVARVVPHMVRRRRGDVVLIGSDVVAAPRPRSGAYNAAKAGVEAMGHQMRMELEGTGVRSSIVRPGPTQTSMGMDMSAEDAGPLLEDWMRWGFARHPYFLRASDIAAAVTTCVTSPRGAHVTLMEVQPEAPLHEQTTKEN</sequence>
<evidence type="ECO:0000313" key="4">
    <source>
        <dbReference type="Proteomes" id="UP000317344"/>
    </source>
</evidence>
<dbReference type="SUPFAM" id="SSF51735">
    <property type="entry name" value="NAD(P)-binding Rossmann-fold domains"/>
    <property type="match status" value="1"/>
</dbReference>
<evidence type="ECO:0000256" key="2">
    <source>
        <dbReference type="ARBA" id="ARBA00023002"/>
    </source>
</evidence>
<dbReference type="Proteomes" id="UP000317344">
    <property type="component" value="Chromosome"/>
</dbReference>
<dbReference type="AlphaFoldDB" id="A0A516X6E1"/>
<dbReference type="NCBIfam" id="NF005854">
    <property type="entry name" value="PRK07775.1"/>
    <property type="match status" value="1"/>
</dbReference>
<name>A0A516X6E1_9ACTN</name>
<proteinExistence type="inferred from homology"/>
<dbReference type="PANTHER" id="PTHR43669:SF3">
    <property type="entry name" value="ALCOHOL DEHYDROGENASE, PUTATIVE (AFU_ORTHOLOGUE AFUA_3G03445)-RELATED"/>
    <property type="match status" value="1"/>
</dbReference>
<organism evidence="3 4">
    <name type="scientific">Tomitella fengzijianii</name>
    <dbReference type="NCBI Taxonomy" id="2597660"/>
    <lineage>
        <taxon>Bacteria</taxon>
        <taxon>Bacillati</taxon>
        <taxon>Actinomycetota</taxon>
        <taxon>Actinomycetes</taxon>
        <taxon>Mycobacteriales</taxon>
        <taxon>Tomitella</taxon>
    </lineage>
</organism>
<dbReference type="PANTHER" id="PTHR43669">
    <property type="entry name" value="5-KETO-D-GLUCONATE 5-REDUCTASE"/>
    <property type="match status" value="1"/>
</dbReference>
<dbReference type="OrthoDB" id="9775296at2"/>
<keyword evidence="4" id="KW-1185">Reference proteome</keyword>
<protein>
    <submittedName>
        <fullName evidence="3">SDR family oxidoreductase</fullName>
    </submittedName>
</protein>
<dbReference type="EMBL" id="CP041765">
    <property type="protein sequence ID" value="QDQ98642.1"/>
    <property type="molecule type" value="Genomic_DNA"/>
</dbReference>
<dbReference type="GO" id="GO:0008667">
    <property type="term" value="F:2,3-dihydro-2,3-dihydroxybenzoate dehydrogenase activity"/>
    <property type="evidence" value="ECO:0007669"/>
    <property type="project" value="InterPro"/>
</dbReference>
<dbReference type="InterPro" id="IPR020904">
    <property type="entry name" value="Sc_DH/Rdtase_CS"/>
</dbReference>
<evidence type="ECO:0000313" key="3">
    <source>
        <dbReference type="EMBL" id="QDQ98642.1"/>
    </source>
</evidence>
<dbReference type="GO" id="GO:0019290">
    <property type="term" value="P:siderophore biosynthetic process"/>
    <property type="evidence" value="ECO:0007669"/>
    <property type="project" value="InterPro"/>
</dbReference>
<dbReference type="InterPro" id="IPR002347">
    <property type="entry name" value="SDR_fam"/>
</dbReference>
<dbReference type="InterPro" id="IPR003560">
    <property type="entry name" value="DHB_DH"/>
</dbReference>
<dbReference type="Gene3D" id="3.40.50.720">
    <property type="entry name" value="NAD(P)-binding Rossmann-like Domain"/>
    <property type="match status" value="1"/>
</dbReference>
<dbReference type="KEGG" id="toy:FO059_16595"/>
<dbReference type="PROSITE" id="PS00061">
    <property type="entry name" value="ADH_SHORT"/>
    <property type="match status" value="1"/>
</dbReference>
<evidence type="ECO:0000256" key="1">
    <source>
        <dbReference type="ARBA" id="ARBA00006484"/>
    </source>
</evidence>
<dbReference type="PRINTS" id="PR01397">
    <property type="entry name" value="DHBDHDRGNASE"/>
</dbReference>
<dbReference type="CDD" id="cd05233">
    <property type="entry name" value="SDR_c"/>
    <property type="match status" value="1"/>
</dbReference>
<keyword evidence="2" id="KW-0560">Oxidoreductase</keyword>
<dbReference type="Pfam" id="PF00106">
    <property type="entry name" value="adh_short"/>
    <property type="match status" value="1"/>
</dbReference>
<accession>A0A516X6E1</accession>